<sequence>MLIFEKNLVENGVKWEKVMDVICGMAKKLNEQYIYELFANNYEVILYSIDTFVDIDNCPCGLIYKIEESESGTNIYIMFIATQYRFRKVGYASIFIKEFIDFIKGKYTNVTIVLDSVESAVTFYEHNGFQWSFDEKYNEVFGVDENNMHEHIIMVLKTQ</sequence>
<protein>
    <recommendedName>
        <fullName evidence="2">N-acetyltransferase domain-containing protein</fullName>
    </recommendedName>
</protein>
<proteinExistence type="predicted"/>
<dbReference type="Gene3D" id="3.40.630.30">
    <property type="match status" value="1"/>
</dbReference>
<organism evidence="1">
    <name type="scientific">viral metagenome</name>
    <dbReference type="NCBI Taxonomy" id="1070528"/>
    <lineage>
        <taxon>unclassified sequences</taxon>
        <taxon>metagenomes</taxon>
        <taxon>organismal metagenomes</taxon>
    </lineage>
</organism>
<dbReference type="EMBL" id="MN740008">
    <property type="protein sequence ID" value="QHT83397.1"/>
    <property type="molecule type" value="Genomic_DNA"/>
</dbReference>
<dbReference type="AlphaFoldDB" id="A0A6C0HSU8"/>
<evidence type="ECO:0000313" key="1">
    <source>
        <dbReference type="EMBL" id="QHT83397.1"/>
    </source>
</evidence>
<dbReference type="SUPFAM" id="SSF55729">
    <property type="entry name" value="Acyl-CoA N-acyltransferases (Nat)"/>
    <property type="match status" value="1"/>
</dbReference>
<name>A0A6C0HSU8_9ZZZZ</name>
<evidence type="ECO:0008006" key="2">
    <source>
        <dbReference type="Google" id="ProtNLM"/>
    </source>
</evidence>
<accession>A0A6C0HSU8</accession>
<dbReference type="InterPro" id="IPR016181">
    <property type="entry name" value="Acyl_CoA_acyltransferase"/>
</dbReference>
<reference evidence="1" key="1">
    <citation type="journal article" date="2020" name="Nature">
        <title>Giant virus diversity and host interactions through global metagenomics.</title>
        <authorList>
            <person name="Schulz F."/>
            <person name="Roux S."/>
            <person name="Paez-Espino D."/>
            <person name="Jungbluth S."/>
            <person name="Walsh D.A."/>
            <person name="Denef V.J."/>
            <person name="McMahon K.D."/>
            <person name="Konstantinidis K.T."/>
            <person name="Eloe-Fadrosh E.A."/>
            <person name="Kyrpides N.C."/>
            <person name="Woyke T."/>
        </authorList>
    </citation>
    <scope>NUCLEOTIDE SEQUENCE</scope>
    <source>
        <strain evidence="1">GVMAG-M-3300023184-167</strain>
    </source>
</reference>